<evidence type="ECO:0000256" key="2">
    <source>
        <dbReference type="ARBA" id="ARBA00022801"/>
    </source>
</evidence>
<evidence type="ECO:0000259" key="7">
    <source>
        <dbReference type="Pfam" id="PF02836"/>
    </source>
</evidence>
<keyword evidence="3" id="KW-0326">Glycosidase</keyword>
<dbReference type="InterPro" id="IPR006311">
    <property type="entry name" value="TAT_signal"/>
</dbReference>
<evidence type="ECO:0000259" key="9">
    <source>
        <dbReference type="Pfam" id="PF16355"/>
    </source>
</evidence>
<keyword evidence="5" id="KW-0732">Signal</keyword>
<dbReference type="InterPro" id="IPR006101">
    <property type="entry name" value="Glyco_hydro_2"/>
</dbReference>
<feature type="domain" description="Glycoside hydrolase family 2" evidence="10">
    <location>
        <begin position="752"/>
        <end position="857"/>
    </location>
</feature>
<dbReference type="InterPro" id="IPR013783">
    <property type="entry name" value="Ig-like_fold"/>
</dbReference>
<evidence type="ECO:0000256" key="4">
    <source>
        <dbReference type="SAM" id="MobiDB-lite"/>
    </source>
</evidence>
<name>A0A4Q0SY45_9BACT</name>
<dbReference type="Pfam" id="PF18565">
    <property type="entry name" value="Glyco_hydro2_C5"/>
    <property type="match status" value="1"/>
</dbReference>
<evidence type="ECO:0000256" key="1">
    <source>
        <dbReference type="ARBA" id="ARBA00007401"/>
    </source>
</evidence>
<dbReference type="InterPro" id="IPR032311">
    <property type="entry name" value="DUF4982"/>
</dbReference>
<evidence type="ECO:0000259" key="10">
    <source>
        <dbReference type="Pfam" id="PF18565"/>
    </source>
</evidence>
<evidence type="ECO:0000256" key="5">
    <source>
        <dbReference type="SAM" id="SignalP"/>
    </source>
</evidence>
<dbReference type="PRINTS" id="PR00132">
    <property type="entry name" value="GLHYDRLASE2"/>
</dbReference>
<proteinExistence type="inferred from homology"/>
<keyword evidence="12" id="KW-1185">Reference proteome</keyword>
<dbReference type="InterPro" id="IPR017853">
    <property type="entry name" value="GH"/>
</dbReference>
<accession>A0A4Q0SY45</accession>
<dbReference type="GO" id="GO:0004553">
    <property type="term" value="F:hydrolase activity, hydrolyzing O-glycosyl compounds"/>
    <property type="evidence" value="ECO:0007669"/>
    <property type="project" value="InterPro"/>
</dbReference>
<keyword evidence="2" id="KW-0378">Hydrolase</keyword>
<evidence type="ECO:0000259" key="6">
    <source>
        <dbReference type="Pfam" id="PF00703"/>
    </source>
</evidence>
<organism evidence="11 12">
    <name type="scientific">Granulicella sibirica</name>
    <dbReference type="NCBI Taxonomy" id="2479048"/>
    <lineage>
        <taxon>Bacteria</taxon>
        <taxon>Pseudomonadati</taxon>
        <taxon>Acidobacteriota</taxon>
        <taxon>Terriglobia</taxon>
        <taxon>Terriglobales</taxon>
        <taxon>Acidobacteriaceae</taxon>
        <taxon>Granulicella</taxon>
    </lineage>
</organism>
<dbReference type="Gene3D" id="2.60.40.10">
    <property type="entry name" value="Immunoglobulins"/>
    <property type="match status" value="3"/>
</dbReference>
<dbReference type="Pfam" id="PF16355">
    <property type="entry name" value="DUF4982"/>
    <property type="match status" value="1"/>
</dbReference>
<dbReference type="Pfam" id="PF00703">
    <property type="entry name" value="Glyco_hydro_2"/>
    <property type="match status" value="1"/>
</dbReference>
<dbReference type="PROSITE" id="PS51318">
    <property type="entry name" value="TAT"/>
    <property type="match status" value="1"/>
</dbReference>
<dbReference type="InterPro" id="IPR051913">
    <property type="entry name" value="GH2_Domain-Containing"/>
</dbReference>
<dbReference type="InterPro" id="IPR023232">
    <property type="entry name" value="Glyco_hydro_2_AS"/>
</dbReference>
<dbReference type="InterPro" id="IPR040605">
    <property type="entry name" value="Glyco_hydro2_dom5"/>
</dbReference>
<sequence length="872" mass="95456">MQFTRRGMMKTGLAASAALIGSNVIAFAEPTSGNEPVKADNVWLQPAGGTDVSHSPRQRLLLDFGWRFRLGDANDAMKDFRYGAPTREGTFAKAGQNWLHNAKDGPLQHSFDDSAWRLIDLPHDWAVELPFEPIEGPDGSVHAAHGGKALGREYPATSIGWYQRTFDIPAPDEGLRISIEFDGVFRDSTVLFNGFYIGRNLSGYAPFSFDVTDYVKYGGSNVITVRADATLNEGWYYEGAGIYRHTWLVKTHPLHVAQWGTCVRSEVRAKGARVSVETELLNESDTAAHGRLTSKILSPDSALVATVPARPFEIPAWGTVTVTSQVLLAEAKLWSVEEPYLYKVATQVESGGRIADEHGTTFGIRSIHFDPDKGFFLNGKSVKIKGTCSHQDHAGVGIGVPDRMHYDRVALLRQMGSNGWRTAHNPVAAEFLDACDQLGMMVMAETRIMASTPEGLSELERMVKRDRNHPSIVIWSLANEEYFYQGTPTGARIIASMKRATKKLDPTRPVTGAMNGSWGRGMSYVVDVQGFNYFNSGIPDEKRPAGRAETADIDDFHAKFPKLPTIGTEMANGKSVRGIYETDPKRGYVAAYKPGCADCRTPAETWWTIFDERPFLAGGFTWAGFDYRGEPTPYDHVATGSQSGILDICGFPKDIYFYYKAWWSQEPVLHLFPHWNWQGKEGQAIDVRCYSNLDSVELFVNGVSAGTQSPKRNSHLYWSVVYAPGVIEARGMKQGKVVLTVRRETTGAPAQLALLPNRTSFQANGEDVVSIAVEVRDAQGRLVPTDFSKVHFSLSGAGKIIGVGNGDPSSREADRPASATSAERSAFSGQCMVFVQSIKQAGAVELQASSEGLASAVATLHSTADAARPAVV</sequence>
<dbReference type="SUPFAM" id="SSF51445">
    <property type="entry name" value="(Trans)glycosidases"/>
    <property type="match status" value="1"/>
</dbReference>
<feature type="domain" description="Glycoside hydrolase family 2 catalytic" evidence="7">
    <location>
        <begin position="372"/>
        <end position="541"/>
    </location>
</feature>
<reference evidence="12" key="2">
    <citation type="submission" date="2019-02" db="EMBL/GenBank/DDBJ databases">
        <title>Granulicella sibirica sp. nov., a psychrotolerant acidobacterium isolated from an organic soil layer in forested tundra, West Siberia.</title>
        <authorList>
            <person name="Oshkin I.Y."/>
            <person name="Kulichevskaya I.S."/>
            <person name="Rijpstra W.I.C."/>
            <person name="Sinninghe Damste J.S."/>
            <person name="Rakitin A.L."/>
            <person name="Ravin N.V."/>
            <person name="Dedysh S.N."/>
        </authorList>
    </citation>
    <scope>NUCLEOTIDE SEQUENCE [LARGE SCALE GENOMIC DNA]</scope>
    <source>
        <strain evidence="12">AF10</strain>
    </source>
</reference>
<evidence type="ECO:0000313" key="11">
    <source>
        <dbReference type="EMBL" id="RXH54091.1"/>
    </source>
</evidence>
<dbReference type="AlphaFoldDB" id="A0A4Q0SY45"/>
<dbReference type="RefSeq" id="WP_206662841.1">
    <property type="nucleotide sequence ID" value="NZ_RDSM01000006.1"/>
</dbReference>
<feature type="signal peptide" evidence="5">
    <location>
        <begin position="1"/>
        <end position="28"/>
    </location>
</feature>
<comment type="similarity">
    <text evidence="1">Belongs to the glycosyl hydrolase 2 family.</text>
</comment>
<dbReference type="InterPro" id="IPR006102">
    <property type="entry name" value="Ig-like_GH2"/>
</dbReference>
<dbReference type="Pfam" id="PF02837">
    <property type="entry name" value="Glyco_hydro_2_N"/>
    <property type="match status" value="1"/>
</dbReference>
<evidence type="ECO:0000256" key="3">
    <source>
        <dbReference type="ARBA" id="ARBA00023295"/>
    </source>
</evidence>
<feature type="domain" description="Glycoside hydrolase family 2 immunoglobulin-like beta-sandwich" evidence="6">
    <location>
        <begin position="263"/>
        <end position="365"/>
    </location>
</feature>
<evidence type="ECO:0000313" key="12">
    <source>
        <dbReference type="Proteomes" id="UP000289437"/>
    </source>
</evidence>
<dbReference type="GO" id="GO:0005975">
    <property type="term" value="P:carbohydrate metabolic process"/>
    <property type="evidence" value="ECO:0007669"/>
    <property type="project" value="InterPro"/>
</dbReference>
<dbReference type="NCBIfam" id="NF041462">
    <property type="entry name" value="GalA"/>
    <property type="match status" value="1"/>
</dbReference>
<dbReference type="Proteomes" id="UP000289437">
    <property type="component" value="Unassembled WGS sequence"/>
</dbReference>
<dbReference type="InterPro" id="IPR036156">
    <property type="entry name" value="Beta-gal/glucu_dom_sf"/>
</dbReference>
<comment type="caution">
    <text evidence="11">The sequence shown here is derived from an EMBL/GenBank/DDBJ whole genome shotgun (WGS) entry which is preliminary data.</text>
</comment>
<dbReference type="Gene3D" id="2.60.120.260">
    <property type="entry name" value="Galactose-binding domain-like"/>
    <property type="match status" value="1"/>
</dbReference>
<feature type="region of interest" description="Disordered" evidence="4">
    <location>
        <begin position="803"/>
        <end position="822"/>
    </location>
</feature>
<gene>
    <name evidence="11" type="ORF">GRAN_5060</name>
</gene>
<feature type="chain" id="PRO_5020648903" evidence="5">
    <location>
        <begin position="29"/>
        <end position="872"/>
    </location>
</feature>
<protein>
    <submittedName>
        <fullName evidence="11">Beta-galactosidase</fullName>
    </submittedName>
</protein>
<dbReference type="EMBL" id="RDSM01000006">
    <property type="protein sequence ID" value="RXH54091.1"/>
    <property type="molecule type" value="Genomic_DNA"/>
</dbReference>
<dbReference type="PANTHER" id="PTHR42732:SF1">
    <property type="entry name" value="BETA-MANNOSIDASE"/>
    <property type="match status" value="1"/>
</dbReference>
<dbReference type="InterPro" id="IPR008979">
    <property type="entry name" value="Galactose-bd-like_sf"/>
</dbReference>
<dbReference type="PROSITE" id="PS00608">
    <property type="entry name" value="GLYCOSYL_HYDROL_F2_2"/>
    <property type="match status" value="1"/>
</dbReference>
<feature type="domain" description="DUF4982" evidence="9">
    <location>
        <begin position="682"/>
        <end position="738"/>
    </location>
</feature>
<dbReference type="PANTHER" id="PTHR42732">
    <property type="entry name" value="BETA-GALACTOSIDASE"/>
    <property type="match status" value="1"/>
</dbReference>
<dbReference type="SUPFAM" id="SSF49303">
    <property type="entry name" value="beta-Galactosidase/glucuronidase domain"/>
    <property type="match status" value="1"/>
</dbReference>
<dbReference type="InterPro" id="IPR006103">
    <property type="entry name" value="Glyco_hydro_2_cat"/>
</dbReference>
<dbReference type="Gene3D" id="3.20.20.80">
    <property type="entry name" value="Glycosidases"/>
    <property type="match status" value="1"/>
</dbReference>
<feature type="domain" description="Glycosyl hydrolases family 2 sugar binding" evidence="8">
    <location>
        <begin position="158"/>
        <end position="250"/>
    </location>
</feature>
<dbReference type="SUPFAM" id="SSF49785">
    <property type="entry name" value="Galactose-binding domain-like"/>
    <property type="match status" value="1"/>
</dbReference>
<dbReference type="InterPro" id="IPR006104">
    <property type="entry name" value="Glyco_hydro_2_N"/>
</dbReference>
<dbReference type="InterPro" id="IPR048230">
    <property type="entry name" value="GalA-like"/>
</dbReference>
<evidence type="ECO:0000259" key="8">
    <source>
        <dbReference type="Pfam" id="PF02837"/>
    </source>
</evidence>
<reference evidence="11 12" key="1">
    <citation type="submission" date="2018-11" db="EMBL/GenBank/DDBJ databases">
        <authorList>
            <person name="Mardanov A.V."/>
            <person name="Ravin N.V."/>
            <person name="Dedysh S.N."/>
        </authorList>
    </citation>
    <scope>NUCLEOTIDE SEQUENCE [LARGE SCALE GENOMIC DNA]</scope>
    <source>
        <strain evidence="11 12">AF10</strain>
    </source>
</reference>
<dbReference type="Pfam" id="PF02836">
    <property type="entry name" value="Glyco_hydro_2_C"/>
    <property type="match status" value="1"/>
</dbReference>